<dbReference type="VEuPathDB" id="FungiDB:RhiirFUN_011745"/>
<proteinExistence type="predicted"/>
<dbReference type="AlphaFoldDB" id="A0A2I1GP46"/>
<dbReference type="VEuPathDB" id="FungiDB:FUN_014594"/>
<accession>A0A2I1GP46</accession>
<dbReference type="Proteomes" id="UP000234323">
    <property type="component" value="Unassembled WGS sequence"/>
</dbReference>
<evidence type="ECO:0000313" key="2">
    <source>
        <dbReference type="Proteomes" id="UP000234323"/>
    </source>
</evidence>
<comment type="caution">
    <text evidence="1">The sequence shown here is derived from an EMBL/GenBank/DDBJ whole genome shotgun (WGS) entry which is preliminary data.</text>
</comment>
<gene>
    <name evidence="1" type="ORF">RhiirA4_463995</name>
</gene>
<dbReference type="EMBL" id="LLXI01000639">
    <property type="protein sequence ID" value="PKY48406.1"/>
    <property type="molecule type" value="Genomic_DNA"/>
</dbReference>
<protein>
    <submittedName>
        <fullName evidence="1">Uncharacterized protein</fullName>
    </submittedName>
</protein>
<sequence>MSNSESSKGFTARLDTAKYDKETKEIRRRDIVCSKSSISRKINCSKLDKLINAARIRDIIQYNQPNKTYLYNDIYNFIYNNGNGSTKEKLLDAQNFVTLLEQHTIENNIFEYIIKVNNNTNEFESAIWMFPEQKMYYSRFFDIVFDNTYRTRFGEYVHKDENQKIIRINSDIYSVDNDGELVWSTRRIWNANSLVLWKMVYKFVEGNNLIQVIININNDVAWDFMVYWRGSMMIGASPREFIKEINQYRYKVEWLALDINRSLRMNIIDVDIIGNPLDIIMKDLIRTYHGSTMNL</sequence>
<keyword evidence="2" id="KW-1185">Reference proteome</keyword>
<organism evidence="1 2">
    <name type="scientific">Rhizophagus irregularis</name>
    <dbReference type="NCBI Taxonomy" id="588596"/>
    <lineage>
        <taxon>Eukaryota</taxon>
        <taxon>Fungi</taxon>
        <taxon>Fungi incertae sedis</taxon>
        <taxon>Mucoromycota</taxon>
        <taxon>Glomeromycotina</taxon>
        <taxon>Glomeromycetes</taxon>
        <taxon>Glomerales</taxon>
        <taxon>Glomeraceae</taxon>
        <taxon>Rhizophagus</taxon>
    </lineage>
</organism>
<evidence type="ECO:0000313" key="1">
    <source>
        <dbReference type="EMBL" id="PKY48406.1"/>
    </source>
</evidence>
<reference evidence="1 2" key="1">
    <citation type="submission" date="2015-10" db="EMBL/GenBank/DDBJ databases">
        <title>Genome analyses suggest a sexual origin of heterokaryosis in a supposedly ancient asexual fungus.</title>
        <authorList>
            <person name="Ropars J."/>
            <person name="Sedzielewska K."/>
            <person name="Noel J."/>
            <person name="Charron P."/>
            <person name="Farinelli L."/>
            <person name="Marton T."/>
            <person name="Kruger M."/>
            <person name="Pelin A."/>
            <person name="Brachmann A."/>
            <person name="Corradi N."/>
        </authorList>
    </citation>
    <scope>NUCLEOTIDE SEQUENCE [LARGE SCALE GENOMIC DNA]</scope>
    <source>
        <strain evidence="1 2">A4</strain>
    </source>
</reference>
<dbReference type="VEuPathDB" id="FungiDB:RhiirA1_452403"/>
<name>A0A2I1GP46_9GLOM</name>
<dbReference type="VEuPathDB" id="FungiDB:RhiirFUN_010259"/>